<comment type="subunit">
    <text evidence="14">Part of the activated spliceosome B/catalytic step 1 spliceosome, one of the forms of the spliceosome which has a well-formed active site but still cannot catalyze the branching reaction and is composed at least of 52 proteins, the U2, U5 and U6 snRNAs and the pre-mRNA. Recruited during early steps of activated spliceosome B maturation, it is probably one of the first proteins released from this complex as he matures to the spliceosome C complex. Component of the minor spliceosome, which splices U12-type introns.</text>
</comment>
<dbReference type="InterPro" id="IPR020861">
    <property type="entry name" value="Triosephosphate_isomerase_AS"/>
</dbReference>
<dbReference type="Gene3D" id="2.40.100.10">
    <property type="entry name" value="Cyclophilin-like"/>
    <property type="match status" value="1"/>
</dbReference>
<evidence type="ECO:0000256" key="9">
    <source>
        <dbReference type="ARBA" id="ARBA00023235"/>
    </source>
</evidence>
<proteinExistence type="inferred from homology"/>
<protein>
    <recommendedName>
        <fullName evidence="12">Spliceosome-associated protein CWC27 homolog</fullName>
    </recommendedName>
    <alternativeName>
        <fullName evidence="13">Probable inactive peptidyl-prolyl cis-trans isomerase CWC27 homolog</fullName>
    </alternativeName>
    <alternativeName>
        <fullName evidence="11">Triose-phosphate isomerase</fullName>
    </alternativeName>
    <alternativeName>
        <fullName evidence="7">Triosephosphate isomerase</fullName>
    </alternativeName>
</protein>
<dbReference type="InterPro" id="IPR000652">
    <property type="entry name" value="Triosephosphate_isomerase"/>
</dbReference>
<dbReference type="GO" id="GO:0005829">
    <property type="term" value="C:cytosol"/>
    <property type="evidence" value="ECO:0000318"/>
    <property type="project" value="GO_Central"/>
</dbReference>
<feature type="compositionally biased region" description="Basic and acidic residues" evidence="15">
    <location>
        <begin position="590"/>
        <end position="638"/>
    </location>
</feature>
<evidence type="ECO:0000256" key="15">
    <source>
        <dbReference type="SAM" id="MobiDB-lite"/>
    </source>
</evidence>
<comment type="pathway">
    <text evidence="3">Carbohydrate biosynthesis; gluconeogenesis.</text>
</comment>
<dbReference type="GO" id="GO:0006094">
    <property type="term" value="P:gluconeogenesis"/>
    <property type="evidence" value="ECO:0000318"/>
    <property type="project" value="GO_Central"/>
</dbReference>
<dbReference type="EnsemblMetazoa" id="PPA22758.1">
    <property type="protein sequence ID" value="PPA22758.1"/>
    <property type="gene ID" value="WBGene00112312"/>
</dbReference>
<keyword evidence="17" id="KW-1185">Reference proteome</keyword>
<feature type="region of interest" description="Disordered" evidence="15">
    <location>
        <begin position="660"/>
        <end position="679"/>
    </location>
</feature>
<dbReference type="Pfam" id="PF00121">
    <property type="entry name" value="TIM"/>
    <property type="match status" value="2"/>
</dbReference>
<feature type="compositionally biased region" description="Acidic residues" evidence="15">
    <location>
        <begin position="664"/>
        <end position="679"/>
    </location>
</feature>
<dbReference type="NCBIfam" id="TIGR00419">
    <property type="entry name" value="tim"/>
    <property type="match status" value="1"/>
</dbReference>
<dbReference type="PANTHER" id="PTHR21139">
    <property type="entry name" value="TRIOSEPHOSPHATE ISOMERASE"/>
    <property type="match status" value="1"/>
</dbReference>
<reference evidence="17" key="1">
    <citation type="journal article" date="2008" name="Nat. Genet.">
        <title>The Pristionchus pacificus genome provides a unique perspective on nematode lifestyle and parasitism.</title>
        <authorList>
            <person name="Dieterich C."/>
            <person name="Clifton S.W."/>
            <person name="Schuster L.N."/>
            <person name="Chinwalla A."/>
            <person name="Delehaunty K."/>
            <person name="Dinkelacker I."/>
            <person name="Fulton L."/>
            <person name="Fulton R."/>
            <person name="Godfrey J."/>
            <person name="Minx P."/>
            <person name="Mitreva M."/>
            <person name="Roeseler W."/>
            <person name="Tian H."/>
            <person name="Witte H."/>
            <person name="Yang S.P."/>
            <person name="Wilson R.K."/>
            <person name="Sommer R.J."/>
        </authorList>
    </citation>
    <scope>NUCLEOTIDE SEQUENCE [LARGE SCALE GENOMIC DNA]</scope>
    <source>
        <strain evidence="17">PS312</strain>
    </source>
</reference>
<dbReference type="InterPro" id="IPR020892">
    <property type="entry name" value="Cyclophilin-type_PPIase_CS"/>
</dbReference>
<feature type="region of interest" description="Disordered" evidence="15">
    <location>
        <begin position="706"/>
        <end position="735"/>
    </location>
</feature>
<dbReference type="GO" id="GO:0006096">
    <property type="term" value="P:glycolytic process"/>
    <property type="evidence" value="ECO:0000318"/>
    <property type="project" value="GO_Central"/>
</dbReference>
<evidence type="ECO:0000256" key="4">
    <source>
        <dbReference type="ARBA" id="ARBA00007365"/>
    </source>
</evidence>
<dbReference type="GO" id="GO:0003755">
    <property type="term" value="F:peptidyl-prolyl cis-trans isomerase activity"/>
    <property type="evidence" value="ECO:0007669"/>
    <property type="project" value="InterPro"/>
</dbReference>
<name>A0A2A6D3B5_PRIPA</name>
<evidence type="ECO:0000256" key="6">
    <source>
        <dbReference type="ARBA" id="ARBA00011738"/>
    </source>
</evidence>
<sequence length="735" mass="83760">MTRKFFVGGNWKMNGDKASIDGIINFLNAGSPYKDVEVVVSPPSPYLAYAKEKLKGDVLVAAQNCYKLRKERGKEGEGWSLSQVSKGAFTGEQSPAMLKDLGLQWVIIGHSERRHIFGESDALTAEKTIHAIEEGLGVIFCIGEKLEEREAGKTKEVNFRQLAALVEKKPDWSKVVIAYEPVWAIGTGKTASPEQAQEVHQWVREFLNEKVSKEVGDSTRIIYGGSVTPDNCVELGKKGDIDGFLVGGASLKPDFMSNQYIHEPSTSGKVILHTTVGDIEVELWTKEAPLTCRNFIQLCMEGYYNETIFHRLVKDFIIQGGDPTGTGQGGESIYGKTFKDEFHQRLRFNRRALLGMANAGKDMNGSQFFITLGTEPARELDRKHTLFGKITGPTVFNMLRMTETEVDNNERPKTINKILKTTVVLNPFDDIEPREKEKKRKKEKKEEKPKVVEKKKLNLLSFGDEAEEEEMEIEKITKKLTVKGKSAHDALSDEKLSKEVAVRREEMGDYDRDEEKEDDGDALRKIREKLGKKRKLAEKNEEEDKDVDFEHMIDEEKRAREKEEVDKKAAEVKALQKEYMKALRPKKEKPKPAEPDATDNMKKYESMKMKFKDKSKNLVKAKDPKREGQTDNLMERFKSRLGASNQTAILFDKKIEIAEKKDEEGEEKEEEFGVDLDAEDNETDFGWVTTKFVAKDEIDPNVTRAKDANMRETSEDWYQITDPRNPMNKRRRGEI</sequence>
<gene>
    <name evidence="16" type="primary">WBGene00112312</name>
</gene>
<evidence type="ECO:0000256" key="10">
    <source>
        <dbReference type="ARBA" id="ARBA00023242"/>
    </source>
</evidence>
<evidence type="ECO:0000256" key="13">
    <source>
        <dbReference type="ARBA" id="ARBA00042090"/>
    </source>
</evidence>
<organism evidence="16 17">
    <name type="scientific">Pristionchus pacificus</name>
    <name type="common">Parasitic nematode worm</name>
    <dbReference type="NCBI Taxonomy" id="54126"/>
    <lineage>
        <taxon>Eukaryota</taxon>
        <taxon>Metazoa</taxon>
        <taxon>Ecdysozoa</taxon>
        <taxon>Nematoda</taxon>
        <taxon>Chromadorea</taxon>
        <taxon>Rhabditida</taxon>
        <taxon>Rhabditina</taxon>
        <taxon>Diplogasteromorpha</taxon>
        <taxon>Diplogasteroidea</taxon>
        <taxon>Neodiplogasteridae</taxon>
        <taxon>Pristionchus</taxon>
    </lineage>
</organism>
<dbReference type="GO" id="GO:0006457">
    <property type="term" value="P:protein folding"/>
    <property type="evidence" value="ECO:0007669"/>
    <property type="project" value="InterPro"/>
</dbReference>
<feature type="region of interest" description="Disordered" evidence="15">
    <location>
        <begin position="486"/>
        <end position="639"/>
    </location>
</feature>
<feature type="compositionally biased region" description="Acidic residues" evidence="15">
    <location>
        <begin position="511"/>
        <end position="520"/>
    </location>
</feature>
<dbReference type="FunFam" id="3.20.20.70:FF:000309">
    <property type="entry name" value="Triosephosphate isomerase"/>
    <property type="match status" value="1"/>
</dbReference>
<feature type="compositionally biased region" description="Basic and acidic residues" evidence="15">
    <location>
        <begin position="486"/>
        <end position="510"/>
    </location>
</feature>
<evidence type="ECO:0000256" key="7">
    <source>
        <dbReference type="ARBA" id="ARBA00019397"/>
    </source>
</evidence>
<dbReference type="PROSITE" id="PS00171">
    <property type="entry name" value="TIM_1"/>
    <property type="match status" value="1"/>
</dbReference>
<accession>A0A2A6D3B5</accession>
<dbReference type="GO" id="GO:0046166">
    <property type="term" value="P:glyceraldehyde-3-phosphate biosynthetic process"/>
    <property type="evidence" value="ECO:0000318"/>
    <property type="project" value="GO_Central"/>
</dbReference>
<keyword evidence="9" id="KW-0413">Isomerase</keyword>
<accession>A0A8R1YHE5</accession>
<dbReference type="Proteomes" id="UP000005239">
    <property type="component" value="Unassembled WGS sequence"/>
</dbReference>
<dbReference type="InterPro" id="IPR022896">
    <property type="entry name" value="TrioseP_Isoase_bac/euk"/>
</dbReference>
<feature type="compositionally biased region" description="Basic and acidic residues" evidence="15">
    <location>
        <begin position="548"/>
        <end position="581"/>
    </location>
</feature>
<keyword evidence="10" id="KW-0539">Nucleus</keyword>
<evidence type="ECO:0000256" key="2">
    <source>
        <dbReference type="ARBA" id="ARBA00004680"/>
    </source>
</evidence>
<dbReference type="InterPro" id="IPR002130">
    <property type="entry name" value="Cyclophilin-type_PPIase_dom"/>
</dbReference>
<evidence type="ECO:0000256" key="12">
    <source>
        <dbReference type="ARBA" id="ARBA00040027"/>
    </source>
</evidence>
<dbReference type="PROSITE" id="PS00170">
    <property type="entry name" value="CSA_PPIASE_1"/>
    <property type="match status" value="1"/>
</dbReference>
<dbReference type="Gene3D" id="3.20.20.70">
    <property type="entry name" value="Aldolase class I"/>
    <property type="match status" value="1"/>
</dbReference>
<dbReference type="AlphaFoldDB" id="A0A2A6D3B5"/>
<dbReference type="Pfam" id="PF00160">
    <property type="entry name" value="Pro_isomerase"/>
    <property type="match status" value="1"/>
</dbReference>
<dbReference type="InterPro" id="IPR013785">
    <property type="entry name" value="Aldolase_TIM"/>
</dbReference>
<dbReference type="PANTHER" id="PTHR21139:SF2">
    <property type="entry name" value="TRIOSEPHOSPHATE ISOMERASE"/>
    <property type="match status" value="1"/>
</dbReference>
<dbReference type="CDD" id="cd01925">
    <property type="entry name" value="cyclophilin_CeCYP16-like"/>
    <property type="match status" value="1"/>
</dbReference>
<feature type="region of interest" description="Disordered" evidence="15">
    <location>
        <begin position="430"/>
        <end position="450"/>
    </location>
</feature>
<dbReference type="InterPro" id="IPR035990">
    <property type="entry name" value="TIM_sf"/>
</dbReference>
<evidence type="ECO:0000256" key="5">
    <source>
        <dbReference type="ARBA" id="ARBA00007422"/>
    </source>
</evidence>
<dbReference type="GO" id="GO:0019563">
    <property type="term" value="P:glycerol catabolic process"/>
    <property type="evidence" value="ECO:0000318"/>
    <property type="project" value="GO_Central"/>
</dbReference>
<dbReference type="SUPFAM" id="SSF50891">
    <property type="entry name" value="Cyclophilin-like"/>
    <property type="match status" value="1"/>
</dbReference>
<evidence type="ECO:0000256" key="1">
    <source>
        <dbReference type="ARBA" id="ARBA00004123"/>
    </source>
</evidence>
<keyword evidence="8" id="KW-0312">Gluconeogenesis</keyword>
<reference evidence="16" key="2">
    <citation type="submission" date="2022-06" db="UniProtKB">
        <authorList>
            <consortium name="EnsemblMetazoa"/>
        </authorList>
    </citation>
    <scope>IDENTIFICATION</scope>
    <source>
        <strain evidence="16">PS312</strain>
    </source>
</reference>
<comment type="subunit">
    <text evidence="6">Homodimer.</text>
</comment>
<dbReference type="InterPro" id="IPR029000">
    <property type="entry name" value="Cyclophilin-like_dom_sf"/>
</dbReference>
<evidence type="ECO:0000256" key="14">
    <source>
        <dbReference type="ARBA" id="ARBA00046368"/>
    </source>
</evidence>
<dbReference type="SUPFAM" id="SSF51351">
    <property type="entry name" value="Triosephosphate isomerase (TIM)"/>
    <property type="match status" value="1"/>
</dbReference>
<comment type="similarity">
    <text evidence="4">Belongs to the cyclophilin-type PPIase family.</text>
</comment>
<dbReference type="GO" id="GO:0005634">
    <property type="term" value="C:nucleus"/>
    <property type="evidence" value="ECO:0007669"/>
    <property type="project" value="UniProtKB-SubCell"/>
</dbReference>
<dbReference type="HAMAP" id="MF_00147_B">
    <property type="entry name" value="TIM_B"/>
    <property type="match status" value="1"/>
</dbReference>
<comment type="subcellular location">
    <subcellularLocation>
        <location evidence="1">Nucleus</location>
    </subcellularLocation>
</comment>
<evidence type="ECO:0000313" key="16">
    <source>
        <dbReference type="EnsemblMetazoa" id="PPA22758.1"/>
    </source>
</evidence>
<dbReference type="PRINTS" id="PR00153">
    <property type="entry name" value="CSAPPISMRASE"/>
</dbReference>
<evidence type="ECO:0000256" key="8">
    <source>
        <dbReference type="ARBA" id="ARBA00022432"/>
    </source>
</evidence>
<dbReference type="GO" id="GO:0004807">
    <property type="term" value="F:triose-phosphate isomerase activity"/>
    <property type="evidence" value="ECO:0000318"/>
    <property type="project" value="GO_Central"/>
</dbReference>
<dbReference type="PROSITE" id="PS51440">
    <property type="entry name" value="TIM_2"/>
    <property type="match status" value="1"/>
</dbReference>
<dbReference type="FunFam" id="2.40.100.10:FF:000007">
    <property type="entry name" value="Peptidyl-prolyl cis-trans isomerase CWC27 homolog"/>
    <property type="match status" value="1"/>
</dbReference>
<evidence type="ECO:0000313" key="17">
    <source>
        <dbReference type="Proteomes" id="UP000005239"/>
    </source>
</evidence>
<comment type="similarity">
    <text evidence="5">Belongs to the triosephosphate isomerase family.</text>
</comment>
<evidence type="ECO:0000256" key="3">
    <source>
        <dbReference type="ARBA" id="ARBA00004742"/>
    </source>
</evidence>
<dbReference type="CDD" id="cd00311">
    <property type="entry name" value="TIM"/>
    <property type="match status" value="1"/>
</dbReference>
<dbReference type="PROSITE" id="PS50072">
    <property type="entry name" value="CSA_PPIASE_2"/>
    <property type="match status" value="1"/>
</dbReference>
<comment type="pathway">
    <text evidence="2">Carbohydrate degradation; glycolysis; D-glyceraldehyde 3-phosphate from glycerone phosphate: step 1/1.</text>
</comment>
<evidence type="ECO:0000256" key="11">
    <source>
        <dbReference type="ARBA" id="ARBA00031906"/>
    </source>
</evidence>